<accession>M7SNN3</accession>
<dbReference type="GO" id="GO:0071011">
    <property type="term" value="C:precatalytic spliceosome"/>
    <property type="evidence" value="ECO:0007669"/>
    <property type="project" value="TreeGrafter"/>
</dbReference>
<dbReference type="AlphaFoldDB" id="M7SNN3"/>
<evidence type="ECO:0000256" key="4">
    <source>
        <dbReference type="ARBA" id="ARBA00022728"/>
    </source>
</evidence>
<evidence type="ECO:0000256" key="5">
    <source>
        <dbReference type="ARBA" id="ARBA00023187"/>
    </source>
</evidence>
<sequence length="214" mass="23715">MSFRTTVHESLPYIDAEPTTAERIAAETLIAAELGSDTTTTAAILPPLREPQFSDIITQELARIESQAPLRAIDTTRYEDSSTSTSTSSSSPSEQQQEKLSRAYAISTYLTSRETHLRLLDAHGRNAWLVGNWGSEAEVAAVERELAEARRDVDRVNLQRRRAQDEAAGELRSLEEAWKRGVGRVLEAEAAAEGVRREVLERQRARAQQAVVGN</sequence>
<feature type="coiled-coil region" evidence="7">
    <location>
        <begin position="132"/>
        <end position="166"/>
    </location>
</feature>
<keyword evidence="3" id="KW-0507">mRNA processing</keyword>
<evidence type="ECO:0000313" key="10">
    <source>
        <dbReference type="Proteomes" id="UP000012174"/>
    </source>
</evidence>
<evidence type="ECO:0000256" key="2">
    <source>
        <dbReference type="ARBA" id="ARBA00010788"/>
    </source>
</evidence>
<gene>
    <name evidence="9" type="ORF">UCREL1_6984</name>
</gene>
<dbReference type="Proteomes" id="UP000012174">
    <property type="component" value="Unassembled WGS sequence"/>
</dbReference>
<keyword evidence="7" id="KW-0175">Coiled coil</keyword>
<evidence type="ECO:0000313" key="9">
    <source>
        <dbReference type="EMBL" id="EMR66043.1"/>
    </source>
</evidence>
<dbReference type="InterPro" id="IPR008409">
    <property type="entry name" value="SPF27"/>
</dbReference>
<dbReference type="eggNOG" id="KOG3096">
    <property type="taxonomic scope" value="Eukaryota"/>
</dbReference>
<reference evidence="10" key="1">
    <citation type="journal article" date="2013" name="Genome Announc.">
        <title>Draft genome sequence of the grapevine dieback fungus Eutypa lata UCR-EL1.</title>
        <authorList>
            <person name="Blanco-Ulate B."/>
            <person name="Rolshausen P.E."/>
            <person name="Cantu D."/>
        </authorList>
    </citation>
    <scope>NUCLEOTIDE SEQUENCE [LARGE SCALE GENOMIC DNA]</scope>
    <source>
        <strain evidence="10">UCR-EL1</strain>
    </source>
</reference>
<organism evidence="9 10">
    <name type="scientific">Eutypa lata (strain UCR-EL1)</name>
    <name type="common">Grapevine dieback disease fungus</name>
    <name type="synonym">Eutypa armeniacae</name>
    <dbReference type="NCBI Taxonomy" id="1287681"/>
    <lineage>
        <taxon>Eukaryota</taxon>
        <taxon>Fungi</taxon>
        <taxon>Dikarya</taxon>
        <taxon>Ascomycota</taxon>
        <taxon>Pezizomycotina</taxon>
        <taxon>Sordariomycetes</taxon>
        <taxon>Xylariomycetidae</taxon>
        <taxon>Xylariales</taxon>
        <taxon>Diatrypaceae</taxon>
        <taxon>Eutypa</taxon>
    </lineage>
</organism>
<feature type="region of interest" description="Disordered" evidence="8">
    <location>
        <begin position="72"/>
        <end position="100"/>
    </location>
</feature>
<comment type="similarity">
    <text evidence="2">Belongs to the SPF27 family.</text>
</comment>
<keyword evidence="6" id="KW-0539">Nucleus</keyword>
<dbReference type="GO" id="GO:0071013">
    <property type="term" value="C:catalytic step 2 spliceosome"/>
    <property type="evidence" value="ECO:0007669"/>
    <property type="project" value="TreeGrafter"/>
</dbReference>
<dbReference type="STRING" id="1287681.M7SNN3"/>
<keyword evidence="5" id="KW-0508">mRNA splicing</keyword>
<protein>
    <submittedName>
        <fullName evidence="9">Putative bcas2 family protein</fullName>
    </submittedName>
</protein>
<dbReference type="EMBL" id="KB706724">
    <property type="protein sequence ID" value="EMR66043.1"/>
    <property type="molecule type" value="Genomic_DNA"/>
</dbReference>
<dbReference type="HOGENOM" id="CLU_082523_4_0_1"/>
<evidence type="ECO:0000256" key="7">
    <source>
        <dbReference type="SAM" id="Coils"/>
    </source>
</evidence>
<keyword evidence="10" id="KW-1185">Reference proteome</keyword>
<evidence type="ECO:0000256" key="1">
    <source>
        <dbReference type="ARBA" id="ARBA00004123"/>
    </source>
</evidence>
<name>M7SNN3_EUTLA</name>
<evidence type="ECO:0000256" key="6">
    <source>
        <dbReference type="ARBA" id="ARBA00023242"/>
    </source>
</evidence>
<keyword evidence="4" id="KW-0747">Spliceosome</keyword>
<evidence type="ECO:0000256" key="3">
    <source>
        <dbReference type="ARBA" id="ARBA00022664"/>
    </source>
</evidence>
<dbReference type="OrthoDB" id="205794at2759"/>
<feature type="compositionally biased region" description="Low complexity" evidence="8">
    <location>
        <begin position="81"/>
        <end position="93"/>
    </location>
</feature>
<dbReference type="OMA" id="SAWQESI"/>
<dbReference type="Pfam" id="PF05700">
    <property type="entry name" value="BCAS2"/>
    <property type="match status" value="1"/>
</dbReference>
<dbReference type="PANTHER" id="PTHR13296:SF0">
    <property type="entry name" value="PRE-MRNA-SPLICING FACTOR SPF27"/>
    <property type="match status" value="1"/>
</dbReference>
<dbReference type="KEGG" id="ela:UCREL1_6984"/>
<dbReference type="GO" id="GO:0008380">
    <property type="term" value="P:RNA splicing"/>
    <property type="evidence" value="ECO:0007669"/>
    <property type="project" value="UniProtKB-KW"/>
</dbReference>
<evidence type="ECO:0000256" key="8">
    <source>
        <dbReference type="SAM" id="MobiDB-lite"/>
    </source>
</evidence>
<dbReference type="GO" id="GO:0006397">
    <property type="term" value="P:mRNA processing"/>
    <property type="evidence" value="ECO:0007669"/>
    <property type="project" value="UniProtKB-KW"/>
</dbReference>
<proteinExistence type="inferred from homology"/>
<dbReference type="PANTHER" id="PTHR13296">
    <property type="entry name" value="BCAS2 PROTEIN"/>
    <property type="match status" value="1"/>
</dbReference>
<comment type="subcellular location">
    <subcellularLocation>
        <location evidence="1">Nucleus</location>
    </subcellularLocation>
</comment>
<dbReference type="GO" id="GO:0000974">
    <property type="term" value="C:Prp19 complex"/>
    <property type="evidence" value="ECO:0007669"/>
    <property type="project" value="TreeGrafter"/>
</dbReference>